<gene>
    <name evidence="1" type="ORF">FC701_11155</name>
</gene>
<dbReference type="AlphaFoldDB" id="A0A4U3ABE3"/>
<proteinExistence type="predicted"/>
<reference evidence="1 2" key="1">
    <citation type="journal article" date="2019" name="Environ. Microbiol.">
        <title>An active ?-lactamase is a part of an orchestrated cell wall stress resistance network of Bacillus subtilis and related rhizosphere species.</title>
        <authorList>
            <person name="Bucher T."/>
            <person name="Keren-Paz A."/>
            <person name="Hausser J."/>
            <person name="Olender T."/>
            <person name="Cytryn E."/>
            <person name="Kolodkin-Gal I."/>
        </authorList>
    </citation>
    <scope>NUCLEOTIDE SEQUENCE [LARGE SCALE GENOMIC DNA]</scope>
    <source>
        <strain evidence="1 2">I186</strain>
    </source>
</reference>
<sequence length="73" mass="8928">MTVKDKKEKKKNYQFTFTPSEIELIEEIVDIENDRRKSIARENNLPFKKYNRNTFILAMIEEKKRKYEEQGEI</sequence>
<dbReference type="RefSeq" id="WP_137057591.1">
    <property type="nucleotide sequence ID" value="NZ_SZOD01000227.1"/>
</dbReference>
<comment type="caution">
    <text evidence="1">The sequence shown here is derived from an EMBL/GenBank/DDBJ whole genome shotgun (WGS) entry which is preliminary data.</text>
</comment>
<dbReference type="Proteomes" id="UP000305524">
    <property type="component" value="Unassembled WGS sequence"/>
</dbReference>
<organism evidence="1 2">
    <name type="scientific">Bacillus mycoides</name>
    <dbReference type="NCBI Taxonomy" id="1405"/>
    <lineage>
        <taxon>Bacteria</taxon>
        <taxon>Bacillati</taxon>
        <taxon>Bacillota</taxon>
        <taxon>Bacilli</taxon>
        <taxon>Bacillales</taxon>
        <taxon>Bacillaceae</taxon>
        <taxon>Bacillus</taxon>
        <taxon>Bacillus cereus group</taxon>
    </lineage>
</organism>
<evidence type="ECO:0000313" key="1">
    <source>
        <dbReference type="EMBL" id="TKI85175.1"/>
    </source>
</evidence>
<accession>A0A4U3ABE3</accession>
<protein>
    <submittedName>
        <fullName evidence="1">Uncharacterized protein</fullName>
    </submittedName>
</protein>
<evidence type="ECO:0000313" key="2">
    <source>
        <dbReference type="Proteomes" id="UP000305524"/>
    </source>
</evidence>
<dbReference type="EMBL" id="SZOD01000227">
    <property type="protein sequence ID" value="TKI85175.1"/>
    <property type="molecule type" value="Genomic_DNA"/>
</dbReference>
<name>A0A4U3ABE3_BACMY</name>